<evidence type="ECO:0000256" key="2">
    <source>
        <dbReference type="ARBA" id="ARBA00022679"/>
    </source>
</evidence>
<dbReference type="GO" id="GO:1901135">
    <property type="term" value="P:carbohydrate derivative metabolic process"/>
    <property type="evidence" value="ECO:0007669"/>
    <property type="project" value="UniProtKB-ARBA"/>
</dbReference>
<accession>A0AAV1C7G7</accession>
<dbReference type="GO" id="GO:0008194">
    <property type="term" value="F:UDP-glycosyltransferase activity"/>
    <property type="evidence" value="ECO:0007669"/>
    <property type="project" value="InterPro"/>
</dbReference>
<gene>
    <name evidence="5" type="ORF">OLC1_LOCUS3243</name>
</gene>
<dbReference type="PANTHER" id="PTHR48044:SF29">
    <property type="entry name" value="GLYCOSYLTRANSFERASE"/>
    <property type="match status" value="1"/>
</dbReference>
<dbReference type="Proteomes" id="UP001161247">
    <property type="component" value="Chromosome 1"/>
</dbReference>
<dbReference type="Gene3D" id="3.40.50.2000">
    <property type="entry name" value="Glycogen Phosphorylase B"/>
    <property type="match status" value="3"/>
</dbReference>
<dbReference type="AlphaFoldDB" id="A0AAV1C7G7"/>
<keyword evidence="2" id="KW-0808">Transferase</keyword>
<proteinExistence type="inferred from homology"/>
<evidence type="ECO:0000259" key="4">
    <source>
        <dbReference type="Pfam" id="PF26168"/>
    </source>
</evidence>
<sequence>MEVAKKSPILRVLMLPWLAHGHILPFLELAKRLATRNFRLYLCSTPVNLISIKKKISDKFSSSIQLVELHLPSSPELPPHHHTTNGLPPHLMAQLKKAYEMSAPQFSTVLSTLHPDLVIYDLNQPWAAKIASSHNIPAVQFISVSTSFVCFCLHTTKNSGKKFPYPEIYLRDYERLFKLQGKTEVQHNDVNGGSVFLQAVDRSHKSLLIKSFREIEGKFVDFLSSISNKKVIPVGPLVHDPTNSDEEDDDHQPSEDDREIMAWLDRKERNSVVYVSFGSEYYLTNEERKEIAKGLELSNVNFIWVIRFPLGEKISIEEALPEGFLHRIGHRGKIVERWAPQPLNARLVEAVGVGVEAIRDEEGNLQSEEIGRVIRQVMVDENGEDVRRKAKEISEKLERKGDEEIDTLVEELLGLCQKNLYIGTK</sequence>
<comment type="similarity">
    <text evidence="1">Belongs to the UDP-glycosyltransferase family.</text>
</comment>
<dbReference type="InterPro" id="IPR002213">
    <property type="entry name" value="UDP_glucos_trans"/>
</dbReference>
<reference evidence="5" key="1">
    <citation type="submission" date="2023-03" db="EMBL/GenBank/DDBJ databases">
        <authorList>
            <person name="Julca I."/>
        </authorList>
    </citation>
    <scope>NUCLEOTIDE SEQUENCE</scope>
</reference>
<dbReference type="Pfam" id="PF26168">
    <property type="entry name" value="Glyco_transf_N"/>
    <property type="match status" value="1"/>
</dbReference>
<organism evidence="5 6">
    <name type="scientific">Oldenlandia corymbosa var. corymbosa</name>
    <dbReference type="NCBI Taxonomy" id="529605"/>
    <lineage>
        <taxon>Eukaryota</taxon>
        <taxon>Viridiplantae</taxon>
        <taxon>Streptophyta</taxon>
        <taxon>Embryophyta</taxon>
        <taxon>Tracheophyta</taxon>
        <taxon>Spermatophyta</taxon>
        <taxon>Magnoliopsida</taxon>
        <taxon>eudicotyledons</taxon>
        <taxon>Gunneridae</taxon>
        <taxon>Pentapetalae</taxon>
        <taxon>asterids</taxon>
        <taxon>lamiids</taxon>
        <taxon>Gentianales</taxon>
        <taxon>Rubiaceae</taxon>
        <taxon>Rubioideae</taxon>
        <taxon>Spermacoceae</taxon>
        <taxon>Hedyotis-Oldenlandia complex</taxon>
        <taxon>Oldenlandia</taxon>
    </lineage>
</organism>
<dbReference type="EMBL" id="OX459118">
    <property type="protein sequence ID" value="CAI9091281.1"/>
    <property type="molecule type" value="Genomic_DNA"/>
</dbReference>
<dbReference type="CDD" id="cd03784">
    <property type="entry name" value="GT1_Gtf-like"/>
    <property type="match status" value="1"/>
</dbReference>
<feature type="region of interest" description="Disordered" evidence="3">
    <location>
        <begin position="237"/>
        <end position="256"/>
    </location>
</feature>
<evidence type="ECO:0000313" key="5">
    <source>
        <dbReference type="EMBL" id="CAI9091281.1"/>
    </source>
</evidence>
<keyword evidence="6" id="KW-1185">Reference proteome</keyword>
<dbReference type="SUPFAM" id="SSF53756">
    <property type="entry name" value="UDP-Glycosyltransferase/glycogen phosphorylase"/>
    <property type="match status" value="1"/>
</dbReference>
<dbReference type="PANTHER" id="PTHR48044">
    <property type="entry name" value="GLYCOSYLTRANSFERASE"/>
    <property type="match status" value="1"/>
</dbReference>
<evidence type="ECO:0000256" key="1">
    <source>
        <dbReference type="ARBA" id="ARBA00009995"/>
    </source>
</evidence>
<dbReference type="InterPro" id="IPR058980">
    <property type="entry name" value="Glyco_transf_N"/>
</dbReference>
<protein>
    <submittedName>
        <fullName evidence="5">OLC1v1026258C1</fullName>
    </submittedName>
</protein>
<name>A0AAV1C7G7_OLDCO</name>
<evidence type="ECO:0000256" key="3">
    <source>
        <dbReference type="SAM" id="MobiDB-lite"/>
    </source>
</evidence>
<feature type="domain" description="Glycosyltransferase N-terminal" evidence="4">
    <location>
        <begin position="12"/>
        <end position="237"/>
    </location>
</feature>
<evidence type="ECO:0000313" key="6">
    <source>
        <dbReference type="Proteomes" id="UP001161247"/>
    </source>
</evidence>